<dbReference type="AlphaFoldDB" id="A0A931AGR5"/>
<dbReference type="InterPro" id="IPR029068">
    <property type="entry name" value="Glyas_Bleomycin-R_OHBP_Dase"/>
</dbReference>
<dbReference type="RefSeq" id="WP_195898901.1">
    <property type="nucleotide sequence ID" value="NZ_JADOGI010000107.1"/>
</dbReference>
<protein>
    <recommendedName>
        <fullName evidence="1">YycE-like C-terminal domain-containing protein</fullName>
    </recommendedName>
</protein>
<reference evidence="2" key="1">
    <citation type="submission" date="2020-11" db="EMBL/GenBank/DDBJ databases">
        <title>Whole-genome analyses of Nonomuraea sp. K274.</title>
        <authorList>
            <person name="Veyisoglu A."/>
        </authorList>
    </citation>
    <scope>NUCLEOTIDE SEQUENCE</scope>
    <source>
        <strain evidence="2">K274</strain>
    </source>
</reference>
<dbReference type="InterPro" id="IPR058997">
    <property type="entry name" value="YycE-like_C"/>
</dbReference>
<dbReference type="Proteomes" id="UP000605361">
    <property type="component" value="Unassembled WGS sequence"/>
</dbReference>
<comment type="caution">
    <text evidence="2">The sequence shown here is derived from an EMBL/GenBank/DDBJ whole genome shotgun (WGS) entry which is preliminary data.</text>
</comment>
<accession>A0A931AGR5</accession>
<dbReference type="EMBL" id="JADOGI010000107">
    <property type="protein sequence ID" value="MBF8189974.1"/>
    <property type="molecule type" value="Genomic_DNA"/>
</dbReference>
<evidence type="ECO:0000259" key="1">
    <source>
        <dbReference type="Pfam" id="PF22659"/>
    </source>
</evidence>
<gene>
    <name evidence="2" type="ORF">ITP53_30465</name>
</gene>
<feature type="domain" description="YycE-like C-terminal" evidence="1">
    <location>
        <begin position="9"/>
        <end position="60"/>
    </location>
</feature>
<proteinExistence type="predicted"/>
<keyword evidence="3" id="KW-1185">Reference proteome</keyword>
<evidence type="ECO:0000313" key="2">
    <source>
        <dbReference type="EMBL" id="MBF8189974.1"/>
    </source>
</evidence>
<dbReference type="Pfam" id="PF22659">
    <property type="entry name" value="YycE-like_C"/>
    <property type="match status" value="1"/>
</dbReference>
<dbReference type="Gene3D" id="3.10.180.10">
    <property type="entry name" value="2,3-Dihydroxybiphenyl 1,2-Dioxygenase, domain 1"/>
    <property type="match status" value="1"/>
</dbReference>
<name>A0A931AGR5_9ACTN</name>
<sequence>MSHEWPEFLLVLYLSGPDAVAGVVARLAAHGHRPAELDNPYWPARGAVAFADPDQWMVVFAPWVFGVDPVPAVS</sequence>
<organism evidence="2 3">
    <name type="scientific">Nonomuraea cypriaca</name>
    <dbReference type="NCBI Taxonomy" id="1187855"/>
    <lineage>
        <taxon>Bacteria</taxon>
        <taxon>Bacillati</taxon>
        <taxon>Actinomycetota</taxon>
        <taxon>Actinomycetes</taxon>
        <taxon>Streptosporangiales</taxon>
        <taxon>Streptosporangiaceae</taxon>
        <taxon>Nonomuraea</taxon>
    </lineage>
</organism>
<evidence type="ECO:0000313" key="3">
    <source>
        <dbReference type="Proteomes" id="UP000605361"/>
    </source>
</evidence>